<protein>
    <submittedName>
        <fullName evidence="3">Uncharacterized protein</fullName>
    </submittedName>
</protein>
<evidence type="ECO:0000256" key="2">
    <source>
        <dbReference type="SAM" id="Phobius"/>
    </source>
</evidence>
<comment type="caution">
    <text evidence="3">The sequence shown here is derived from an EMBL/GenBank/DDBJ whole genome shotgun (WGS) entry which is preliminary data.</text>
</comment>
<evidence type="ECO:0000256" key="1">
    <source>
        <dbReference type="SAM" id="MobiDB-lite"/>
    </source>
</evidence>
<sequence>MAKALGSKFASRSSRIGRAHLDQETSLVNGYVKKTEVLFHQFIVCYYALGSMIHLPITMRRLSPREPSMLRLSKAAFALGRSTTYRLVASYTLTPPFDAQGHHGLHQAKTQKVATEEPYAH</sequence>
<keyword evidence="2" id="KW-0812">Transmembrane</keyword>
<organism evidence="3 4">
    <name type="scientific">Canavalia gladiata</name>
    <name type="common">Sword bean</name>
    <name type="synonym">Dolichos gladiatus</name>
    <dbReference type="NCBI Taxonomy" id="3824"/>
    <lineage>
        <taxon>Eukaryota</taxon>
        <taxon>Viridiplantae</taxon>
        <taxon>Streptophyta</taxon>
        <taxon>Embryophyta</taxon>
        <taxon>Tracheophyta</taxon>
        <taxon>Spermatophyta</taxon>
        <taxon>Magnoliopsida</taxon>
        <taxon>eudicotyledons</taxon>
        <taxon>Gunneridae</taxon>
        <taxon>Pentapetalae</taxon>
        <taxon>rosids</taxon>
        <taxon>fabids</taxon>
        <taxon>Fabales</taxon>
        <taxon>Fabaceae</taxon>
        <taxon>Papilionoideae</taxon>
        <taxon>50 kb inversion clade</taxon>
        <taxon>NPAAA clade</taxon>
        <taxon>indigoferoid/millettioid clade</taxon>
        <taxon>Phaseoleae</taxon>
        <taxon>Canavalia</taxon>
    </lineage>
</organism>
<reference evidence="3 4" key="1">
    <citation type="submission" date="2024-01" db="EMBL/GenBank/DDBJ databases">
        <title>The genomes of 5 underutilized Papilionoideae crops provide insights into root nodulation and disease resistanc.</title>
        <authorList>
            <person name="Jiang F."/>
        </authorList>
    </citation>
    <scope>NUCLEOTIDE SEQUENCE [LARGE SCALE GENOMIC DNA]</scope>
    <source>
        <strain evidence="3">LVBAO_FW01</strain>
        <tissue evidence="3">Leaves</tissue>
    </source>
</reference>
<gene>
    <name evidence="3" type="ORF">VNO77_31122</name>
</gene>
<evidence type="ECO:0000313" key="3">
    <source>
        <dbReference type="EMBL" id="KAK7321026.1"/>
    </source>
</evidence>
<feature type="transmembrane region" description="Helical" evidence="2">
    <location>
        <begin position="37"/>
        <end position="57"/>
    </location>
</feature>
<dbReference type="EMBL" id="JAYMYQ010000007">
    <property type="protein sequence ID" value="KAK7321026.1"/>
    <property type="molecule type" value="Genomic_DNA"/>
</dbReference>
<name>A0AAN9KQS4_CANGL</name>
<keyword evidence="2" id="KW-1133">Transmembrane helix</keyword>
<evidence type="ECO:0000313" key="4">
    <source>
        <dbReference type="Proteomes" id="UP001367508"/>
    </source>
</evidence>
<keyword evidence="4" id="KW-1185">Reference proteome</keyword>
<dbReference type="Proteomes" id="UP001367508">
    <property type="component" value="Unassembled WGS sequence"/>
</dbReference>
<accession>A0AAN9KQS4</accession>
<keyword evidence="2" id="KW-0472">Membrane</keyword>
<feature type="region of interest" description="Disordered" evidence="1">
    <location>
        <begin position="102"/>
        <end position="121"/>
    </location>
</feature>
<dbReference type="AlphaFoldDB" id="A0AAN9KQS4"/>
<proteinExistence type="predicted"/>